<sequence>MKKYINRPLFLAAIVISLVVGLEMPFNTFTYSFVFYLIEHKAVHLVIPSILGIIVVYGVLAGLEYLQSVIVNRNVCQINTRLKDDYVTRTLATVAAENSDYEARNLSFFMNDLKLLEDNYWRQLFTLLGLVVTTVGTLGYALFTNVPIALVFIGFAVVPSLIPRLFSQSIQTKTRVWSAKNETLSGTVKDLFHAALLLKRYQAVTGFSARLHRSVSEMEGANAAMNNRIALANFAAFFTFSSLNYIPIGIGIYLTITGKLSLSGFVAIQYATNIGLNSFRQMLSSWNAFNSTQDIRQKVLALDQPEQSATSAVTPVTFHDLALQTVGFTYDQRPVFDQLNLQFKAGDKVLIRGKSGIGKSTLIRLILRELQPTDGMFLLNGQPYTQQEAYRLFGIVGQSPVIFQDTIKNNVTLGRPAEDAAVATALRQAGLPEFTQETGLNQLISENGHNLSGGQLKRIEIARALFFNRQILLIDEGTASLDPETAQAIHESLLRNPDLTVLEVDHHIPEAVRQLYTASYQLTPNGLTALTD</sequence>
<dbReference type="AlphaFoldDB" id="A0A921F036"/>
<dbReference type="Gene3D" id="3.40.50.300">
    <property type="entry name" value="P-loop containing nucleotide triphosphate hydrolases"/>
    <property type="match status" value="1"/>
</dbReference>
<dbReference type="GO" id="GO:0034040">
    <property type="term" value="F:ATPase-coupled lipid transmembrane transporter activity"/>
    <property type="evidence" value="ECO:0007669"/>
    <property type="project" value="TreeGrafter"/>
</dbReference>
<dbReference type="PROSITE" id="PS50929">
    <property type="entry name" value="ABC_TM1F"/>
    <property type="match status" value="1"/>
</dbReference>
<dbReference type="Pfam" id="PF00664">
    <property type="entry name" value="ABC_membrane"/>
    <property type="match status" value="1"/>
</dbReference>
<dbReference type="SUPFAM" id="SSF52540">
    <property type="entry name" value="P-loop containing nucleoside triphosphate hydrolases"/>
    <property type="match status" value="1"/>
</dbReference>
<comment type="subcellular location">
    <subcellularLocation>
        <location evidence="1">Cell membrane</location>
        <topology evidence="1">Multi-pass membrane protein</topology>
    </subcellularLocation>
</comment>
<dbReference type="Gene3D" id="1.20.1560.10">
    <property type="entry name" value="ABC transporter type 1, transmembrane domain"/>
    <property type="match status" value="1"/>
</dbReference>
<keyword evidence="3" id="KW-0547">Nucleotide-binding</keyword>
<feature type="transmembrane region" description="Helical" evidence="7">
    <location>
        <begin position="148"/>
        <end position="166"/>
    </location>
</feature>
<evidence type="ECO:0000256" key="7">
    <source>
        <dbReference type="SAM" id="Phobius"/>
    </source>
</evidence>
<dbReference type="InterPro" id="IPR039421">
    <property type="entry name" value="Type_1_exporter"/>
</dbReference>
<evidence type="ECO:0000256" key="6">
    <source>
        <dbReference type="ARBA" id="ARBA00023136"/>
    </source>
</evidence>
<dbReference type="GO" id="GO:0016887">
    <property type="term" value="F:ATP hydrolysis activity"/>
    <property type="evidence" value="ECO:0007669"/>
    <property type="project" value="InterPro"/>
</dbReference>
<accession>A0A921F036</accession>
<feature type="domain" description="ABC transmembrane type-1" evidence="9">
    <location>
        <begin position="10"/>
        <end position="291"/>
    </location>
</feature>
<dbReference type="InterPro" id="IPR017871">
    <property type="entry name" value="ABC_transporter-like_CS"/>
</dbReference>
<keyword evidence="6 7" id="KW-0472">Membrane</keyword>
<feature type="transmembrane region" description="Helical" evidence="7">
    <location>
        <begin position="45"/>
        <end position="63"/>
    </location>
</feature>
<feature type="transmembrane region" description="Helical" evidence="7">
    <location>
        <begin position="234"/>
        <end position="256"/>
    </location>
</feature>
<dbReference type="InterPro" id="IPR027417">
    <property type="entry name" value="P-loop_NTPase"/>
</dbReference>
<dbReference type="Pfam" id="PF00005">
    <property type="entry name" value="ABC_tran"/>
    <property type="match status" value="1"/>
</dbReference>
<dbReference type="GO" id="GO:0005886">
    <property type="term" value="C:plasma membrane"/>
    <property type="evidence" value="ECO:0007669"/>
    <property type="project" value="UniProtKB-SubCell"/>
</dbReference>
<evidence type="ECO:0000256" key="2">
    <source>
        <dbReference type="ARBA" id="ARBA00022692"/>
    </source>
</evidence>
<dbReference type="SMART" id="SM00382">
    <property type="entry name" value="AAA"/>
    <property type="match status" value="1"/>
</dbReference>
<feature type="domain" description="ABC transporter" evidence="8">
    <location>
        <begin position="321"/>
        <end position="530"/>
    </location>
</feature>
<evidence type="ECO:0000259" key="9">
    <source>
        <dbReference type="PROSITE" id="PS50929"/>
    </source>
</evidence>
<reference evidence="10" key="2">
    <citation type="submission" date="2021-09" db="EMBL/GenBank/DDBJ databases">
        <authorList>
            <person name="Gilroy R."/>
        </authorList>
    </citation>
    <scope>NUCLEOTIDE SEQUENCE</scope>
    <source>
        <strain evidence="10">CHK173-2145</strain>
    </source>
</reference>
<keyword evidence="4 10" id="KW-0067">ATP-binding</keyword>
<keyword evidence="5 7" id="KW-1133">Transmembrane helix</keyword>
<dbReference type="PROSITE" id="PS00211">
    <property type="entry name" value="ABC_TRANSPORTER_1"/>
    <property type="match status" value="1"/>
</dbReference>
<dbReference type="InterPro" id="IPR003439">
    <property type="entry name" value="ABC_transporter-like_ATP-bd"/>
</dbReference>
<feature type="transmembrane region" description="Helical" evidence="7">
    <location>
        <begin position="124"/>
        <end position="142"/>
    </location>
</feature>
<dbReference type="PANTHER" id="PTHR24221:SF654">
    <property type="entry name" value="ATP-BINDING CASSETTE SUB-FAMILY B MEMBER 6"/>
    <property type="match status" value="1"/>
</dbReference>
<evidence type="ECO:0000256" key="5">
    <source>
        <dbReference type="ARBA" id="ARBA00022989"/>
    </source>
</evidence>
<evidence type="ECO:0000259" key="8">
    <source>
        <dbReference type="PROSITE" id="PS50893"/>
    </source>
</evidence>
<dbReference type="GO" id="GO:0140359">
    <property type="term" value="F:ABC-type transporter activity"/>
    <property type="evidence" value="ECO:0007669"/>
    <property type="project" value="InterPro"/>
</dbReference>
<dbReference type="InterPro" id="IPR036640">
    <property type="entry name" value="ABC1_TM_sf"/>
</dbReference>
<reference evidence="10" key="1">
    <citation type="journal article" date="2021" name="PeerJ">
        <title>Extensive microbial diversity within the chicken gut microbiome revealed by metagenomics and culture.</title>
        <authorList>
            <person name="Gilroy R."/>
            <person name="Ravi A."/>
            <person name="Getino M."/>
            <person name="Pursley I."/>
            <person name="Horton D.L."/>
            <person name="Alikhan N.F."/>
            <person name="Baker D."/>
            <person name="Gharbi K."/>
            <person name="Hall N."/>
            <person name="Watson M."/>
            <person name="Adriaenssens E.M."/>
            <person name="Foster-Nyarko E."/>
            <person name="Jarju S."/>
            <person name="Secka A."/>
            <person name="Antonio M."/>
            <person name="Oren A."/>
            <person name="Chaudhuri R.R."/>
            <person name="La Ragione R."/>
            <person name="Hildebrand F."/>
            <person name="Pallen M.J."/>
        </authorList>
    </citation>
    <scope>NUCLEOTIDE SEQUENCE</scope>
    <source>
        <strain evidence="10">CHK173-2145</strain>
    </source>
</reference>
<evidence type="ECO:0000313" key="10">
    <source>
        <dbReference type="EMBL" id="HJE86189.1"/>
    </source>
</evidence>
<dbReference type="SUPFAM" id="SSF90123">
    <property type="entry name" value="ABC transporter transmembrane region"/>
    <property type="match status" value="1"/>
</dbReference>
<comment type="caution">
    <text evidence="10">The sequence shown here is derived from an EMBL/GenBank/DDBJ whole genome shotgun (WGS) entry which is preliminary data.</text>
</comment>
<dbReference type="PANTHER" id="PTHR24221">
    <property type="entry name" value="ATP-BINDING CASSETTE SUB-FAMILY B"/>
    <property type="match status" value="1"/>
</dbReference>
<dbReference type="InterPro" id="IPR003593">
    <property type="entry name" value="AAA+_ATPase"/>
</dbReference>
<dbReference type="GO" id="GO:0005524">
    <property type="term" value="F:ATP binding"/>
    <property type="evidence" value="ECO:0007669"/>
    <property type="project" value="UniProtKB-KW"/>
</dbReference>
<evidence type="ECO:0000256" key="1">
    <source>
        <dbReference type="ARBA" id="ARBA00004651"/>
    </source>
</evidence>
<dbReference type="EMBL" id="DYXN01000017">
    <property type="protein sequence ID" value="HJE86189.1"/>
    <property type="molecule type" value="Genomic_DNA"/>
</dbReference>
<protein>
    <submittedName>
        <fullName evidence="10">ABC transporter ATP-binding protein/permease</fullName>
    </submittedName>
</protein>
<proteinExistence type="predicted"/>
<keyword evidence="2 7" id="KW-0812">Transmembrane</keyword>
<evidence type="ECO:0000256" key="3">
    <source>
        <dbReference type="ARBA" id="ARBA00022741"/>
    </source>
</evidence>
<evidence type="ECO:0000256" key="4">
    <source>
        <dbReference type="ARBA" id="ARBA00022840"/>
    </source>
</evidence>
<dbReference type="Proteomes" id="UP000721920">
    <property type="component" value="Unassembled WGS sequence"/>
</dbReference>
<name>A0A921F036_9LACO</name>
<gene>
    <name evidence="10" type="ORF">K8U88_01255</name>
</gene>
<dbReference type="InterPro" id="IPR011527">
    <property type="entry name" value="ABC1_TM_dom"/>
</dbReference>
<evidence type="ECO:0000313" key="11">
    <source>
        <dbReference type="Proteomes" id="UP000721920"/>
    </source>
</evidence>
<organism evidence="10 11">
    <name type="scientific">Levilactobacillus hammesii</name>
    <dbReference type="NCBI Taxonomy" id="267633"/>
    <lineage>
        <taxon>Bacteria</taxon>
        <taxon>Bacillati</taxon>
        <taxon>Bacillota</taxon>
        <taxon>Bacilli</taxon>
        <taxon>Lactobacillales</taxon>
        <taxon>Lactobacillaceae</taxon>
        <taxon>Levilactobacillus</taxon>
    </lineage>
</organism>
<dbReference type="PROSITE" id="PS50893">
    <property type="entry name" value="ABC_TRANSPORTER_2"/>
    <property type="match status" value="1"/>
</dbReference>